<evidence type="ECO:0000313" key="1">
    <source>
        <dbReference type="EMBL" id="KAF6036788.1"/>
    </source>
</evidence>
<accession>A0A7J7KGL2</accession>
<keyword evidence="2" id="KW-1185">Reference proteome</keyword>
<comment type="caution">
    <text evidence="1">The sequence shown here is derived from an EMBL/GenBank/DDBJ whole genome shotgun (WGS) entry which is preliminary data.</text>
</comment>
<evidence type="ECO:0000313" key="2">
    <source>
        <dbReference type="Proteomes" id="UP000593567"/>
    </source>
</evidence>
<gene>
    <name evidence="1" type="ORF">EB796_004905</name>
</gene>
<reference evidence="1" key="1">
    <citation type="submission" date="2020-06" db="EMBL/GenBank/DDBJ databases">
        <title>Draft genome of Bugula neritina, a colonial animal packing powerful symbionts and potential medicines.</title>
        <authorList>
            <person name="Rayko M."/>
        </authorList>
    </citation>
    <scope>NUCLEOTIDE SEQUENCE [LARGE SCALE GENOMIC DNA]</scope>
    <source>
        <strain evidence="1">Kwan_BN1</strain>
    </source>
</reference>
<protein>
    <submittedName>
        <fullName evidence="1">Uncharacterized protein</fullName>
    </submittedName>
</protein>
<name>A0A7J7KGL2_BUGNE</name>
<dbReference type="Proteomes" id="UP000593567">
    <property type="component" value="Unassembled WGS sequence"/>
</dbReference>
<organism evidence="1 2">
    <name type="scientific">Bugula neritina</name>
    <name type="common">Brown bryozoan</name>
    <name type="synonym">Sertularia neritina</name>
    <dbReference type="NCBI Taxonomy" id="10212"/>
    <lineage>
        <taxon>Eukaryota</taxon>
        <taxon>Metazoa</taxon>
        <taxon>Spiralia</taxon>
        <taxon>Lophotrochozoa</taxon>
        <taxon>Bryozoa</taxon>
        <taxon>Gymnolaemata</taxon>
        <taxon>Cheilostomatida</taxon>
        <taxon>Flustrina</taxon>
        <taxon>Buguloidea</taxon>
        <taxon>Bugulidae</taxon>
        <taxon>Bugula</taxon>
    </lineage>
</organism>
<proteinExistence type="predicted"/>
<dbReference type="EMBL" id="VXIV02000673">
    <property type="protein sequence ID" value="KAF6036788.1"/>
    <property type="molecule type" value="Genomic_DNA"/>
</dbReference>
<dbReference type="AlphaFoldDB" id="A0A7J7KGL2"/>
<sequence length="89" mass="10019">MGKQNIKISLNTGVEKIIVIWNRSLSGERTESNRDSLLVVVIFPKINNKYRSCLHFLSMQQNNDTAEDIGTEGGQMCVYGMLQINIPCT</sequence>